<reference evidence="3" key="1">
    <citation type="journal article" date="2023" name="PLoS Negl. Trop. Dis.">
        <title>A genome sequence for Biomphalaria pfeifferi, the major vector snail for the human-infecting parasite Schistosoma mansoni.</title>
        <authorList>
            <person name="Bu L."/>
            <person name="Lu L."/>
            <person name="Laidemitt M.R."/>
            <person name="Zhang S.M."/>
            <person name="Mutuku M."/>
            <person name="Mkoji G."/>
            <person name="Steinauer M."/>
            <person name="Loker E.S."/>
        </authorList>
    </citation>
    <scope>NUCLEOTIDE SEQUENCE</scope>
    <source>
        <strain evidence="3">KasaAsao</strain>
    </source>
</reference>
<evidence type="ECO:0000256" key="1">
    <source>
        <dbReference type="SAM" id="Coils"/>
    </source>
</evidence>
<evidence type="ECO:0000313" key="4">
    <source>
        <dbReference type="Proteomes" id="UP001233172"/>
    </source>
</evidence>
<accession>A0AAD8ESY0</accession>
<proteinExistence type="predicted"/>
<comment type="caution">
    <text evidence="3">The sequence shown here is derived from an EMBL/GenBank/DDBJ whole genome shotgun (WGS) entry which is preliminary data.</text>
</comment>
<evidence type="ECO:0000256" key="2">
    <source>
        <dbReference type="SAM" id="MobiDB-lite"/>
    </source>
</evidence>
<reference evidence="3" key="2">
    <citation type="submission" date="2023-04" db="EMBL/GenBank/DDBJ databases">
        <authorList>
            <person name="Bu L."/>
            <person name="Lu L."/>
            <person name="Laidemitt M.R."/>
            <person name="Zhang S.M."/>
            <person name="Mutuku M."/>
            <person name="Mkoji G."/>
            <person name="Steinauer M."/>
            <person name="Loker E.S."/>
        </authorList>
    </citation>
    <scope>NUCLEOTIDE SEQUENCE</scope>
    <source>
        <strain evidence="3">KasaAsao</strain>
        <tissue evidence="3">Whole Snail</tissue>
    </source>
</reference>
<dbReference type="AlphaFoldDB" id="A0AAD8ESY0"/>
<protein>
    <submittedName>
        <fullName evidence="3">Uncharacterized protein</fullName>
    </submittedName>
</protein>
<organism evidence="3 4">
    <name type="scientific">Biomphalaria pfeifferi</name>
    <name type="common">Bloodfluke planorb</name>
    <name type="synonym">Freshwater snail</name>
    <dbReference type="NCBI Taxonomy" id="112525"/>
    <lineage>
        <taxon>Eukaryota</taxon>
        <taxon>Metazoa</taxon>
        <taxon>Spiralia</taxon>
        <taxon>Lophotrochozoa</taxon>
        <taxon>Mollusca</taxon>
        <taxon>Gastropoda</taxon>
        <taxon>Heterobranchia</taxon>
        <taxon>Euthyneura</taxon>
        <taxon>Panpulmonata</taxon>
        <taxon>Hygrophila</taxon>
        <taxon>Lymnaeoidea</taxon>
        <taxon>Planorbidae</taxon>
        <taxon>Biomphalaria</taxon>
    </lineage>
</organism>
<name>A0AAD8ESY0_BIOPF</name>
<gene>
    <name evidence="3" type="ORF">Bpfe_031383</name>
</gene>
<evidence type="ECO:0000313" key="3">
    <source>
        <dbReference type="EMBL" id="KAK0039167.1"/>
    </source>
</evidence>
<feature type="region of interest" description="Disordered" evidence="2">
    <location>
        <begin position="297"/>
        <end position="361"/>
    </location>
</feature>
<dbReference type="Proteomes" id="UP001233172">
    <property type="component" value="Unassembled WGS sequence"/>
</dbReference>
<dbReference type="EMBL" id="JASAOG010000480">
    <property type="protein sequence ID" value="KAK0039167.1"/>
    <property type="molecule type" value="Genomic_DNA"/>
</dbReference>
<keyword evidence="4" id="KW-1185">Reference proteome</keyword>
<sequence length="388" mass="44326">MYDFPRQGNRSLVKDEFVKIPGLLRVLQEAEDMKYIVPIIAGLNECCAKLRHDLSNACETNKLNGSITVSGVGTGIALTAISKILMMEVLKKTLDCPAAKDRTIYKDSVSLPLDVRARGILARFRNTFKKYLKGISDQIDTLKNELKESEEAIRSEEAKRSGEAKAYEDSEPLFSFPKIKEAADPQFFDGLLEALIESALENYTELRKRSFWRSEDPKYTGPNEVLLLGGERRCFGHIKGKWYYLFVDPKDIDMLTTYFNQLVGVDIESIDYHFEQLEKKYGNNDFRIRSRKKRGAVVTDLSKEDAEEQEEEAGPSSKKKLKERSERSKTHSYIEPTPVPLDTMEQAAPPQTDTEDSHFNPEYLGSPLNAYMRPMFSSYAVQYILRYS</sequence>
<feature type="coiled-coil region" evidence="1">
    <location>
        <begin position="132"/>
        <end position="159"/>
    </location>
</feature>
<keyword evidence="1" id="KW-0175">Coiled coil</keyword>